<dbReference type="Gene3D" id="2.60.120.200">
    <property type="match status" value="1"/>
</dbReference>
<dbReference type="SUPFAM" id="SSF49899">
    <property type="entry name" value="Concanavalin A-like lectins/glucanases"/>
    <property type="match status" value="1"/>
</dbReference>
<protein>
    <recommendedName>
        <fullName evidence="4">Prepilin-type N-terminal cleavage/methylation domain-containing protein</fullName>
    </recommendedName>
</protein>
<keyword evidence="1" id="KW-1133">Transmembrane helix</keyword>
<sequence length="424" mass="43831">MQTLPRRATRGFTLVEIAGVLAIIGVLTTIAVLGGRLFTERSREGAMMSELDNIWEESRSLANAQEVGVRAALQAVVSAANRRSGYTVEPVALDPSGDYLPITDRSGTHVRITLPSVDGLPCAVMAVAPDPTVEQSAVGPCDGPVNEAIRRLRPGGWWPFDDTIGATTLAAEFGGPANPAGTLAQGPAAAGDYDADLPPGPTPDGFTGINVPSAIRTGEGALDLSAAAVSTIDDAGYTNPTDGLTVAAFVRYPSGDPGTGTAMQIGDGTDTLVTLGFTTDVPVCTLGDPSGPDFTQAVPRDASSPTGRTWDNLLDEPADWHLFACRYNPDDVTVSVVIDGVEVARSPRPDRSATLEEFAPAWWSGGQIVPPLPVTVYPAGGPLGSAAGFYDEPVVYGAALADGSLASLYALTRIPDCPIDTGCP</sequence>
<dbReference type="EMBL" id="CP031166">
    <property type="protein sequence ID" value="AXV10200.1"/>
    <property type="molecule type" value="Genomic_DNA"/>
</dbReference>
<dbReference type="Gene3D" id="3.30.700.10">
    <property type="entry name" value="Glycoprotein, Type 4 Pilin"/>
    <property type="match status" value="1"/>
</dbReference>
<evidence type="ECO:0000256" key="1">
    <source>
        <dbReference type="SAM" id="Phobius"/>
    </source>
</evidence>
<evidence type="ECO:0000313" key="3">
    <source>
        <dbReference type="Proteomes" id="UP000264006"/>
    </source>
</evidence>
<evidence type="ECO:0008006" key="4">
    <source>
        <dbReference type="Google" id="ProtNLM"/>
    </source>
</evidence>
<name>A0A346Y6V3_9ACTN</name>
<keyword evidence="2" id="KW-0614">Plasmid</keyword>
<dbReference type="Proteomes" id="UP000264006">
    <property type="component" value="Plasmid pEDY32-46I"/>
</dbReference>
<accession>A0A346Y6V3</accession>
<proteinExistence type="predicted"/>
<keyword evidence="1" id="KW-0812">Transmembrane</keyword>
<dbReference type="InterPro" id="IPR012902">
    <property type="entry name" value="N_methyl_site"/>
</dbReference>
<dbReference type="RefSeq" id="WP_114594772.1">
    <property type="nucleotide sequence ID" value="NZ_CP031166.1"/>
</dbReference>
<keyword evidence="1" id="KW-0472">Membrane</keyword>
<gene>
    <name evidence="2" type="ORF">DVS28_b0460</name>
</gene>
<geneLocation type="plasmid" evidence="3">
    <name>pedy32-46i</name>
</geneLocation>
<dbReference type="NCBIfam" id="TIGR02532">
    <property type="entry name" value="IV_pilin_GFxxxE"/>
    <property type="match status" value="1"/>
</dbReference>
<dbReference type="PROSITE" id="PS00409">
    <property type="entry name" value="PROKAR_NTER_METHYL"/>
    <property type="match status" value="1"/>
</dbReference>
<keyword evidence="3" id="KW-1185">Reference proteome</keyword>
<feature type="transmembrane region" description="Helical" evidence="1">
    <location>
        <begin position="12"/>
        <end position="33"/>
    </location>
</feature>
<dbReference type="InterPro" id="IPR013320">
    <property type="entry name" value="ConA-like_dom_sf"/>
</dbReference>
<evidence type="ECO:0000313" key="2">
    <source>
        <dbReference type="EMBL" id="AXV10200.1"/>
    </source>
</evidence>
<organism evidence="2 3">
    <name type="scientific">Euzebya pacifica</name>
    <dbReference type="NCBI Taxonomy" id="1608957"/>
    <lineage>
        <taxon>Bacteria</taxon>
        <taxon>Bacillati</taxon>
        <taxon>Actinomycetota</taxon>
        <taxon>Nitriliruptoria</taxon>
        <taxon>Euzebyales</taxon>
    </lineage>
</organism>
<dbReference type="SUPFAM" id="SSF54523">
    <property type="entry name" value="Pili subunits"/>
    <property type="match status" value="1"/>
</dbReference>
<reference evidence="2 3" key="1">
    <citation type="submission" date="2018-09" db="EMBL/GenBank/DDBJ databases">
        <title>Complete genome sequence of Euzebya sp. DY32-46 isolated from seawater of Pacific Ocean.</title>
        <authorList>
            <person name="Xu L."/>
            <person name="Wu Y.-H."/>
            <person name="Xu X.-W."/>
        </authorList>
    </citation>
    <scope>NUCLEOTIDE SEQUENCE [LARGE SCALE GENOMIC DNA]</scope>
    <source>
        <strain evidence="2 3">DY32-46</strain>
        <plasmid evidence="3">pedy32-46i</plasmid>
    </source>
</reference>
<dbReference type="KEGG" id="euz:DVS28_b0460"/>
<dbReference type="Pfam" id="PF07963">
    <property type="entry name" value="N_methyl"/>
    <property type="match status" value="1"/>
</dbReference>
<dbReference type="InterPro" id="IPR045584">
    <property type="entry name" value="Pilin-like"/>
</dbReference>
<dbReference type="OrthoDB" id="128043at2"/>
<dbReference type="AlphaFoldDB" id="A0A346Y6V3"/>